<dbReference type="Gene3D" id="1.10.490.70">
    <property type="entry name" value="Histidine kinase N-terminal domain"/>
    <property type="match status" value="1"/>
</dbReference>
<reference evidence="3" key="1">
    <citation type="submission" date="2015-04" db="EMBL/GenBank/DDBJ databases">
        <authorList>
            <person name="Schardt J."/>
            <person name="Mueller-Herbst S."/>
            <person name="Scherer S."/>
            <person name="Huptas C."/>
        </authorList>
    </citation>
    <scope>NUCLEOTIDE SEQUENCE [LARGE SCALE GENOMIC DNA]</scope>
    <source>
        <strain evidence="3">Kiel-L1</strain>
    </source>
</reference>
<dbReference type="CDD" id="cd07041">
    <property type="entry name" value="STAS_RsbR_RsbS_like"/>
    <property type="match status" value="1"/>
</dbReference>
<feature type="domain" description="STAS" evidence="1">
    <location>
        <begin position="165"/>
        <end position="276"/>
    </location>
</feature>
<organism evidence="2 3">
    <name type="scientific">Listeria kieliensis</name>
    <dbReference type="NCBI Taxonomy" id="1621700"/>
    <lineage>
        <taxon>Bacteria</taxon>
        <taxon>Bacillati</taxon>
        <taxon>Bacillota</taxon>
        <taxon>Bacilli</taxon>
        <taxon>Bacillales</taxon>
        <taxon>Listeriaceae</taxon>
        <taxon>Listeria</taxon>
    </lineage>
</organism>
<dbReference type="InterPro" id="IPR002645">
    <property type="entry name" value="STAS_dom"/>
</dbReference>
<dbReference type="Pfam" id="PF01740">
    <property type="entry name" value="STAS"/>
    <property type="match status" value="1"/>
</dbReference>
<accession>A0A3D8TUN5</accession>
<dbReference type="Proteomes" id="UP000257055">
    <property type="component" value="Unassembled WGS sequence"/>
</dbReference>
<dbReference type="SUPFAM" id="SSF52091">
    <property type="entry name" value="SpoIIaa-like"/>
    <property type="match status" value="1"/>
</dbReference>
<comment type="caution">
    <text evidence="2">The sequence shown here is derived from an EMBL/GenBank/DDBJ whole genome shotgun (WGS) entry which is preliminary data.</text>
</comment>
<evidence type="ECO:0000313" key="2">
    <source>
        <dbReference type="EMBL" id="RDX01536.1"/>
    </source>
</evidence>
<dbReference type="PANTHER" id="PTHR33745">
    <property type="entry name" value="RSBT ANTAGONIST PROTEIN RSBS-RELATED"/>
    <property type="match status" value="1"/>
</dbReference>
<name>A0A3D8TUN5_9LIST</name>
<gene>
    <name evidence="2" type="ORF">UR08_09355</name>
</gene>
<evidence type="ECO:0000313" key="3">
    <source>
        <dbReference type="Proteomes" id="UP000257055"/>
    </source>
</evidence>
<dbReference type="Gene3D" id="3.30.750.24">
    <property type="entry name" value="STAS domain"/>
    <property type="match status" value="1"/>
</dbReference>
<sequence length="276" mass="31618">MKEIQKHISQHLVEHMDDIIEKWLDSIYSMKTPYTSPVYEPLYKAELKADSKQTVGLVTDFFADDQEKVKTSLHDWLEHMYQRRIKNDVPLPEVIMTLDKLRQQVLNAIADLAIQHAEITKEDFAETIRLANRAFDKIIGDFTTMYYTQIVEYIESQRSFIDEISAPVIAITDSIAILPVVGRVDRERAQHLMESAIKRCNDLSIDNLCLDLSASTTFDTALAEMLFHLSSITKLSGIELVLSGIKPKMAQEMIRVNMDVDIPAYHSLKGFLKNQL</sequence>
<dbReference type="InterPro" id="IPR036513">
    <property type="entry name" value="STAS_dom_sf"/>
</dbReference>
<dbReference type="InterPro" id="IPR051932">
    <property type="entry name" value="Bact_StressResp_Reg"/>
</dbReference>
<dbReference type="PANTHER" id="PTHR33745:SF8">
    <property type="entry name" value="BLUE-LIGHT PHOTORECEPTOR"/>
    <property type="match status" value="1"/>
</dbReference>
<dbReference type="RefSeq" id="WP_115753773.1">
    <property type="nucleotide sequence ID" value="NZ_LARY01000002.1"/>
</dbReference>
<proteinExistence type="predicted"/>
<dbReference type="EMBL" id="LARY01000002">
    <property type="protein sequence ID" value="RDX01536.1"/>
    <property type="molecule type" value="Genomic_DNA"/>
</dbReference>
<keyword evidence="3" id="KW-1185">Reference proteome</keyword>
<dbReference type="PROSITE" id="PS50801">
    <property type="entry name" value="STAS"/>
    <property type="match status" value="1"/>
</dbReference>
<protein>
    <recommendedName>
        <fullName evidence="1">STAS domain-containing protein</fullName>
    </recommendedName>
</protein>
<dbReference type="AlphaFoldDB" id="A0A3D8TUN5"/>
<evidence type="ECO:0000259" key="1">
    <source>
        <dbReference type="PROSITE" id="PS50801"/>
    </source>
</evidence>